<feature type="region of interest" description="Disordered" evidence="3">
    <location>
        <begin position="191"/>
        <end position="243"/>
    </location>
</feature>
<dbReference type="InParanoid" id="A0A0C3DZX2"/>
<feature type="domain" description="CCHC-type" evidence="4">
    <location>
        <begin position="262"/>
        <end position="277"/>
    </location>
</feature>
<evidence type="ECO:0000256" key="2">
    <source>
        <dbReference type="PROSITE-ProRule" id="PRU00047"/>
    </source>
</evidence>
<name>A0A0C3DZX2_9AGAM</name>
<evidence type="ECO:0000256" key="3">
    <source>
        <dbReference type="SAM" id="MobiDB-lite"/>
    </source>
</evidence>
<dbReference type="OrthoDB" id="2688210at2759"/>
<organism evidence="5 6">
    <name type="scientific">Scleroderma citrinum Foug A</name>
    <dbReference type="NCBI Taxonomy" id="1036808"/>
    <lineage>
        <taxon>Eukaryota</taxon>
        <taxon>Fungi</taxon>
        <taxon>Dikarya</taxon>
        <taxon>Basidiomycota</taxon>
        <taxon>Agaricomycotina</taxon>
        <taxon>Agaricomycetes</taxon>
        <taxon>Agaricomycetidae</taxon>
        <taxon>Boletales</taxon>
        <taxon>Sclerodermatineae</taxon>
        <taxon>Sclerodermataceae</taxon>
        <taxon>Scleroderma</taxon>
    </lineage>
</organism>
<keyword evidence="6" id="KW-1185">Reference proteome</keyword>
<gene>
    <name evidence="5" type="ORF">SCLCIDRAFT_25609</name>
</gene>
<evidence type="ECO:0000313" key="5">
    <source>
        <dbReference type="EMBL" id="KIM61789.1"/>
    </source>
</evidence>
<dbReference type="STRING" id="1036808.A0A0C3DZX2"/>
<reference evidence="6" key="2">
    <citation type="submission" date="2015-01" db="EMBL/GenBank/DDBJ databases">
        <title>Evolutionary Origins and Diversification of the Mycorrhizal Mutualists.</title>
        <authorList>
            <consortium name="DOE Joint Genome Institute"/>
            <consortium name="Mycorrhizal Genomics Consortium"/>
            <person name="Kohler A."/>
            <person name="Kuo A."/>
            <person name="Nagy L.G."/>
            <person name="Floudas D."/>
            <person name="Copeland A."/>
            <person name="Barry K.W."/>
            <person name="Cichocki N."/>
            <person name="Veneault-Fourrey C."/>
            <person name="LaButti K."/>
            <person name="Lindquist E.A."/>
            <person name="Lipzen A."/>
            <person name="Lundell T."/>
            <person name="Morin E."/>
            <person name="Murat C."/>
            <person name="Riley R."/>
            <person name="Ohm R."/>
            <person name="Sun H."/>
            <person name="Tunlid A."/>
            <person name="Henrissat B."/>
            <person name="Grigoriev I.V."/>
            <person name="Hibbett D.S."/>
            <person name="Martin F."/>
        </authorList>
    </citation>
    <scope>NUCLEOTIDE SEQUENCE [LARGE SCALE GENOMIC DNA]</scope>
    <source>
        <strain evidence="6">Foug A</strain>
    </source>
</reference>
<keyword evidence="1" id="KW-0507">mRNA processing</keyword>
<dbReference type="Gene3D" id="4.10.60.10">
    <property type="entry name" value="Zinc finger, CCHC-type"/>
    <property type="match status" value="1"/>
</dbReference>
<dbReference type="InterPro" id="IPR036875">
    <property type="entry name" value="Znf_CCHC_sf"/>
</dbReference>
<evidence type="ECO:0000313" key="6">
    <source>
        <dbReference type="Proteomes" id="UP000053989"/>
    </source>
</evidence>
<keyword evidence="2" id="KW-0863">Zinc-finger</keyword>
<feature type="compositionally biased region" description="Basic and acidic residues" evidence="3">
    <location>
        <begin position="203"/>
        <end position="221"/>
    </location>
</feature>
<proteinExistence type="predicted"/>
<dbReference type="HOGENOM" id="CLU_921848_0_0_1"/>
<sequence>MPLNGANPHDTVLPDFTSDKHTDTCLTLTETGLLEDQAIATLSRLWTLNNEKEKFQWDWLIAEEAHTTDAACQLMEAAEALLRQQEQAEKDVPLKPITQPTKYALKQMENANYVELYYFTNQGIVDAKEVAMAPSDGTYVWKQQEDGTNTIQPCILDGFCTLTQTIYARYWECKSEISHQSKNSTTTLLLSSSSKSSASSSESKGKSKEKDNKSKGSDNKNKSSSSSFSISKSATSDAPSHLMKDGKLAEEECQWHIKKKLCMFCSQPGHMVKDCPKSTSKSTKTKARAVKVKTPATAESKR</sequence>
<dbReference type="SMART" id="SM00343">
    <property type="entry name" value="ZnF_C2HC"/>
    <property type="match status" value="1"/>
</dbReference>
<dbReference type="Proteomes" id="UP000053989">
    <property type="component" value="Unassembled WGS sequence"/>
</dbReference>
<keyword evidence="2" id="KW-0479">Metal-binding</keyword>
<keyword evidence="2" id="KW-0862">Zinc</keyword>
<feature type="compositionally biased region" description="Low complexity" evidence="3">
    <location>
        <begin position="222"/>
        <end position="236"/>
    </location>
</feature>
<dbReference type="SUPFAM" id="SSF57756">
    <property type="entry name" value="Retrovirus zinc finger-like domains"/>
    <property type="match status" value="1"/>
</dbReference>
<reference evidence="5 6" key="1">
    <citation type="submission" date="2014-04" db="EMBL/GenBank/DDBJ databases">
        <authorList>
            <consortium name="DOE Joint Genome Institute"/>
            <person name="Kuo A."/>
            <person name="Kohler A."/>
            <person name="Nagy L.G."/>
            <person name="Floudas D."/>
            <person name="Copeland A."/>
            <person name="Barry K.W."/>
            <person name="Cichocki N."/>
            <person name="Veneault-Fourrey C."/>
            <person name="LaButti K."/>
            <person name="Lindquist E.A."/>
            <person name="Lipzen A."/>
            <person name="Lundell T."/>
            <person name="Morin E."/>
            <person name="Murat C."/>
            <person name="Sun H."/>
            <person name="Tunlid A."/>
            <person name="Henrissat B."/>
            <person name="Grigoriev I.V."/>
            <person name="Hibbett D.S."/>
            <person name="Martin F."/>
            <person name="Nordberg H.P."/>
            <person name="Cantor M.N."/>
            <person name="Hua S.X."/>
        </authorList>
    </citation>
    <scope>NUCLEOTIDE SEQUENCE [LARGE SCALE GENOMIC DNA]</scope>
    <source>
        <strain evidence="5 6">Foug A</strain>
    </source>
</reference>
<accession>A0A0C3DZX2</accession>
<dbReference type="GO" id="GO:0008270">
    <property type="term" value="F:zinc ion binding"/>
    <property type="evidence" value="ECO:0007669"/>
    <property type="project" value="UniProtKB-KW"/>
</dbReference>
<dbReference type="AlphaFoldDB" id="A0A0C3DZX2"/>
<feature type="region of interest" description="Disordered" evidence="3">
    <location>
        <begin position="273"/>
        <end position="302"/>
    </location>
</feature>
<dbReference type="InterPro" id="IPR001878">
    <property type="entry name" value="Znf_CCHC"/>
</dbReference>
<dbReference type="EMBL" id="KN822048">
    <property type="protein sequence ID" value="KIM61789.1"/>
    <property type="molecule type" value="Genomic_DNA"/>
</dbReference>
<protein>
    <recommendedName>
        <fullName evidence="4">CCHC-type domain-containing protein</fullName>
    </recommendedName>
</protein>
<feature type="compositionally biased region" description="Low complexity" evidence="3">
    <location>
        <begin position="292"/>
        <end position="302"/>
    </location>
</feature>
<feature type="compositionally biased region" description="Low complexity" evidence="3">
    <location>
        <begin position="191"/>
        <end position="202"/>
    </location>
</feature>
<dbReference type="PROSITE" id="PS50158">
    <property type="entry name" value="ZF_CCHC"/>
    <property type="match status" value="1"/>
</dbReference>
<evidence type="ECO:0000259" key="4">
    <source>
        <dbReference type="PROSITE" id="PS50158"/>
    </source>
</evidence>
<dbReference type="GO" id="GO:0003676">
    <property type="term" value="F:nucleic acid binding"/>
    <property type="evidence" value="ECO:0007669"/>
    <property type="project" value="InterPro"/>
</dbReference>
<dbReference type="GO" id="GO:0006397">
    <property type="term" value="P:mRNA processing"/>
    <property type="evidence" value="ECO:0007669"/>
    <property type="project" value="UniProtKB-KW"/>
</dbReference>
<evidence type="ECO:0000256" key="1">
    <source>
        <dbReference type="ARBA" id="ARBA00022664"/>
    </source>
</evidence>